<dbReference type="GO" id="GO:0006829">
    <property type="term" value="P:zinc ion transport"/>
    <property type="evidence" value="ECO:0007669"/>
    <property type="project" value="InterPro"/>
</dbReference>
<evidence type="ECO:0000313" key="9">
    <source>
        <dbReference type="Proteomes" id="UP000233293"/>
    </source>
</evidence>
<dbReference type="Proteomes" id="UP000233293">
    <property type="component" value="Unassembled WGS sequence"/>
</dbReference>
<evidence type="ECO:0000256" key="1">
    <source>
        <dbReference type="ARBA" id="ARBA00004141"/>
    </source>
</evidence>
<keyword evidence="9" id="KW-1185">Reference proteome</keyword>
<comment type="caution">
    <text evidence="8">The sequence shown here is derived from an EMBL/GenBank/DDBJ whole genome shotgun (WGS) entry which is preliminary data.</text>
</comment>
<accession>A0A2N3PSU4</accession>
<dbReference type="InterPro" id="IPR040177">
    <property type="entry name" value="SLC30A9"/>
</dbReference>
<dbReference type="PANTHER" id="PTHR13414">
    <property type="entry name" value="HUEL-CATION TRANSPORTER"/>
    <property type="match status" value="1"/>
</dbReference>
<dbReference type="OrthoDB" id="9806522at2"/>
<proteinExistence type="predicted"/>
<evidence type="ECO:0000256" key="6">
    <source>
        <dbReference type="SAM" id="Phobius"/>
    </source>
</evidence>
<dbReference type="InterPro" id="IPR058533">
    <property type="entry name" value="Cation_efflux_TM"/>
</dbReference>
<evidence type="ECO:0000259" key="7">
    <source>
        <dbReference type="Pfam" id="PF01545"/>
    </source>
</evidence>
<dbReference type="Gene3D" id="1.20.1510.10">
    <property type="entry name" value="Cation efflux protein transmembrane domain"/>
    <property type="match status" value="1"/>
</dbReference>
<dbReference type="SUPFAM" id="SSF160240">
    <property type="entry name" value="Cation efflux protein cytoplasmic domain-like"/>
    <property type="match status" value="1"/>
</dbReference>
<dbReference type="InterPro" id="IPR027469">
    <property type="entry name" value="Cation_efflux_TMD_sf"/>
</dbReference>
<dbReference type="EMBL" id="PIUM01000020">
    <property type="protein sequence ID" value="PKU23481.1"/>
    <property type="molecule type" value="Genomic_DNA"/>
</dbReference>
<dbReference type="PANTHER" id="PTHR13414:SF9">
    <property type="entry name" value="PROTON-COUPLED ZINC ANTIPORTER SLC30A9, MITOCHONDRIAL"/>
    <property type="match status" value="1"/>
</dbReference>
<dbReference type="AlphaFoldDB" id="A0A2N3PSU4"/>
<feature type="transmembrane region" description="Helical" evidence="6">
    <location>
        <begin position="116"/>
        <end position="137"/>
    </location>
</feature>
<keyword evidence="2" id="KW-0813">Transport</keyword>
<dbReference type="NCBIfam" id="TIGR01297">
    <property type="entry name" value="CDF"/>
    <property type="match status" value="1"/>
</dbReference>
<dbReference type="SUPFAM" id="SSF161111">
    <property type="entry name" value="Cation efflux protein transmembrane domain-like"/>
    <property type="match status" value="1"/>
</dbReference>
<dbReference type="Pfam" id="PF01545">
    <property type="entry name" value="Cation_efflux"/>
    <property type="match status" value="1"/>
</dbReference>
<feature type="domain" description="Cation efflux protein transmembrane" evidence="7">
    <location>
        <begin position="10"/>
        <end position="217"/>
    </location>
</feature>
<gene>
    <name evidence="8" type="ORF">CWS72_16655</name>
</gene>
<evidence type="ECO:0000256" key="2">
    <source>
        <dbReference type="ARBA" id="ARBA00022448"/>
    </source>
</evidence>
<dbReference type="InterPro" id="IPR002524">
    <property type="entry name" value="Cation_efflux"/>
</dbReference>
<feature type="transmembrane region" description="Helical" evidence="6">
    <location>
        <begin position="158"/>
        <end position="181"/>
    </location>
</feature>
<evidence type="ECO:0000256" key="5">
    <source>
        <dbReference type="ARBA" id="ARBA00023136"/>
    </source>
</evidence>
<feature type="transmembrane region" description="Helical" evidence="6">
    <location>
        <begin position="193"/>
        <end position="211"/>
    </location>
</feature>
<dbReference type="GO" id="GO:0008324">
    <property type="term" value="F:monoatomic cation transmembrane transporter activity"/>
    <property type="evidence" value="ECO:0007669"/>
    <property type="project" value="InterPro"/>
</dbReference>
<dbReference type="RefSeq" id="WP_101251752.1">
    <property type="nucleotide sequence ID" value="NZ_PIUM01000020.1"/>
</dbReference>
<organism evidence="8 9">
    <name type="scientific">Telmatospirillum siberiense</name>
    <dbReference type="NCBI Taxonomy" id="382514"/>
    <lineage>
        <taxon>Bacteria</taxon>
        <taxon>Pseudomonadati</taxon>
        <taxon>Pseudomonadota</taxon>
        <taxon>Alphaproteobacteria</taxon>
        <taxon>Rhodospirillales</taxon>
        <taxon>Rhodospirillaceae</taxon>
        <taxon>Telmatospirillum</taxon>
    </lineage>
</organism>
<dbReference type="InterPro" id="IPR036837">
    <property type="entry name" value="Cation_efflux_CTD_sf"/>
</dbReference>
<dbReference type="GO" id="GO:0016020">
    <property type="term" value="C:membrane"/>
    <property type="evidence" value="ECO:0007669"/>
    <property type="project" value="UniProtKB-SubCell"/>
</dbReference>
<name>A0A2N3PSU4_9PROT</name>
<keyword evidence="4 6" id="KW-1133">Transmembrane helix</keyword>
<keyword evidence="3 6" id="KW-0812">Transmembrane</keyword>
<feature type="transmembrane region" description="Helical" evidence="6">
    <location>
        <begin position="76"/>
        <end position="96"/>
    </location>
</feature>
<sequence>MAAHGSKLVIFAALGGNALIAVTKFGAAWYTGSAAMLSEAIHSMVDTGNQILLLHGMRQAAKPPTPTHPFGHGLRLYFWAFVVAVLIFGLGAGLSILEGLEKIETPHAVTDAYVNYVVLGLGILFESSVWLIAFKEFRKSKGNRSLLGAVHGSKDPTVFTVLFEDTAAVLGLTVAFLGIALGQALDLPVLDGVASLIIGAILAVTAGFLAYECQSLLTGEGVDPMVRDSIRRIALAEAGVVGVNELLTMHFGPRDVLVTLSLDFEDSLLAGRVETIVSGMEERIKAAHPEVTRVFIEAQSFAAHRRAVRSAAG</sequence>
<evidence type="ECO:0000256" key="4">
    <source>
        <dbReference type="ARBA" id="ARBA00022989"/>
    </source>
</evidence>
<dbReference type="Gene3D" id="3.30.70.1350">
    <property type="entry name" value="Cation efflux protein, cytoplasmic domain"/>
    <property type="match status" value="1"/>
</dbReference>
<comment type="subcellular location">
    <subcellularLocation>
        <location evidence="1">Membrane</location>
        <topology evidence="1">Multi-pass membrane protein</topology>
    </subcellularLocation>
</comment>
<evidence type="ECO:0000256" key="3">
    <source>
        <dbReference type="ARBA" id="ARBA00022692"/>
    </source>
</evidence>
<protein>
    <submittedName>
        <fullName evidence="8">Cation transporter</fullName>
    </submittedName>
</protein>
<evidence type="ECO:0000313" key="8">
    <source>
        <dbReference type="EMBL" id="PKU23481.1"/>
    </source>
</evidence>
<reference evidence="9" key="1">
    <citation type="submission" date="2017-12" db="EMBL/GenBank/DDBJ databases">
        <title>Draft genome sequence of Telmatospirillum siberiense 26-4b1T, an acidotolerant peatland alphaproteobacterium potentially involved in sulfur cycling.</title>
        <authorList>
            <person name="Hausmann B."/>
            <person name="Pjevac P."/>
            <person name="Schreck K."/>
            <person name="Herbold C.W."/>
            <person name="Daims H."/>
            <person name="Wagner M."/>
            <person name="Pester M."/>
            <person name="Loy A."/>
        </authorList>
    </citation>
    <scope>NUCLEOTIDE SEQUENCE [LARGE SCALE GENOMIC DNA]</scope>
    <source>
        <strain evidence="9">26-4b1</strain>
    </source>
</reference>
<keyword evidence="5 6" id="KW-0472">Membrane</keyword>